<dbReference type="InterPro" id="IPR036412">
    <property type="entry name" value="HAD-like_sf"/>
</dbReference>
<dbReference type="NCBIfam" id="TIGR01549">
    <property type="entry name" value="HAD-SF-IA-v1"/>
    <property type="match status" value="1"/>
</dbReference>
<dbReference type="SFLD" id="SFLDS00003">
    <property type="entry name" value="Haloacid_Dehalogenase"/>
    <property type="match status" value="1"/>
</dbReference>
<gene>
    <name evidence="1" type="ORF">OUY18_01505</name>
</gene>
<evidence type="ECO:0000313" key="1">
    <source>
        <dbReference type="EMBL" id="MCY1712931.1"/>
    </source>
</evidence>
<protein>
    <submittedName>
        <fullName evidence="1">HAD family phosphatase</fullName>
    </submittedName>
</protein>
<dbReference type="SFLD" id="SFLDG01129">
    <property type="entry name" value="C1.5:_HAD__Beta-PGM__Phosphata"/>
    <property type="match status" value="1"/>
</dbReference>
<dbReference type="EMBL" id="JAPOHA010000001">
    <property type="protein sequence ID" value="MCY1712931.1"/>
    <property type="molecule type" value="Genomic_DNA"/>
</dbReference>
<dbReference type="InterPro" id="IPR006439">
    <property type="entry name" value="HAD-SF_hydro_IA"/>
</dbReference>
<dbReference type="InterPro" id="IPR023214">
    <property type="entry name" value="HAD_sf"/>
</dbReference>
<sequence>MIKNIVFDMGQVFVDFDPDFFIEHYITDPQDACLLRNELFCGSEWVEMDRGTMNEEDLVEPVCARLPERLHFAVKELLLHWQDYMKVLHNLDPLAAELKENGYSLYLLSNASVSIHNFTHKITALQYFNDTFFSADVKYIKPDQTIYRLFFEKFSLNPEECFFIDDRADNIEAGRKLGMEGFVYGGEAQPLREALRGAGVSLKL</sequence>
<proteinExistence type="predicted"/>
<dbReference type="PRINTS" id="PR00413">
    <property type="entry name" value="HADHALOGNASE"/>
</dbReference>
<dbReference type="SUPFAM" id="SSF56784">
    <property type="entry name" value="HAD-like"/>
    <property type="match status" value="1"/>
</dbReference>
<reference evidence="1 2" key="1">
    <citation type="submission" date="2022-11" db="EMBL/GenBank/DDBJ databases">
        <authorList>
            <person name="Caiyu Z."/>
        </authorList>
    </citation>
    <scope>NUCLEOTIDE SEQUENCE [LARGE SCALE GENOMIC DNA]</scope>
    <source>
        <strain evidence="1 2">YR-4</strain>
    </source>
</reference>
<comment type="caution">
    <text evidence="1">The sequence shown here is derived from an EMBL/GenBank/DDBJ whole genome shotgun (WGS) entry which is preliminary data.</text>
</comment>
<name>A0ABT4BSL2_9FIRM</name>
<accession>A0ABT4BSL2</accession>
<dbReference type="Gene3D" id="1.10.150.240">
    <property type="entry name" value="Putative phosphatase, domain 2"/>
    <property type="match status" value="1"/>
</dbReference>
<evidence type="ECO:0000313" key="2">
    <source>
        <dbReference type="Proteomes" id="UP001082703"/>
    </source>
</evidence>
<dbReference type="RefSeq" id="WP_268056936.1">
    <property type="nucleotide sequence ID" value="NZ_JAPOHA010000001.1"/>
</dbReference>
<dbReference type="Gene3D" id="3.40.50.1000">
    <property type="entry name" value="HAD superfamily/HAD-like"/>
    <property type="match status" value="1"/>
</dbReference>
<dbReference type="PANTHER" id="PTHR43611">
    <property type="entry name" value="ALPHA-D-GLUCOSE 1-PHOSPHATE PHOSPHATASE"/>
    <property type="match status" value="1"/>
</dbReference>
<dbReference type="Pfam" id="PF00702">
    <property type="entry name" value="Hydrolase"/>
    <property type="match status" value="1"/>
</dbReference>
<keyword evidence="2" id="KW-1185">Reference proteome</keyword>
<dbReference type="PANTHER" id="PTHR43611:SF3">
    <property type="entry name" value="FLAVIN MONONUCLEOTIDE HYDROLASE 1, CHLOROPLATIC"/>
    <property type="match status" value="1"/>
</dbReference>
<dbReference type="NCBIfam" id="TIGR01509">
    <property type="entry name" value="HAD-SF-IA-v3"/>
    <property type="match status" value="1"/>
</dbReference>
<organism evidence="1 2">
    <name type="scientific">Caproiciproducens galactitolivorans</name>
    <dbReference type="NCBI Taxonomy" id="642589"/>
    <lineage>
        <taxon>Bacteria</taxon>
        <taxon>Bacillati</taxon>
        <taxon>Bacillota</taxon>
        <taxon>Clostridia</taxon>
        <taxon>Eubacteriales</taxon>
        <taxon>Acutalibacteraceae</taxon>
        <taxon>Caproiciproducens</taxon>
    </lineage>
</organism>
<dbReference type="CDD" id="cd02603">
    <property type="entry name" value="HAD_sEH-N_like"/>
    <property type="match status" value="1"/>
</dbReference>
<dbReference type="Proteomes" id="UP001082703">
    <property type="component" value="Unassembled WGS sequence"/>
</dbReference>
<dbReference type="InterPro" id="IPR023198">
    <property type="entry name" value="PGP-like_dom2"/>
</dbReference>